<accession>A0A1H6FG35</accession>
<protein>
    <submittedName>
        <fullName evidence="6">Isoprenylcysteine carboxyl methyltransferase (ICMT) family protein</fullName>
    </submittedName>
</protein>
<proteinExistence type="predicted"/>
<feature type="transmembrane region" description="Helical" evidence="5">
    <location>
        <begin position="38"/>
        <end position="59"/>
    </location>
</feature>
<evidence type="ECO:0000256" key="5">
    <source>
        <dbReference type="SAM" id="Phobius"/>
    </source>
</evidence>
<dbReference type="PANTHER" id="PTHR43847">
    <property type="entry name" value="BLL3993 PROTEIN"/>
    <property type="match status" value="1"/>
</dbReference>
<evidence type="ECO:0000256" key="3">
    <source>
        <dbReference type="ARBA" id="ARBA00022989"/>
    </source>
</evidence>
<keyword evidence="7" id="KW-1185">Reference proteome</keyword>
<dbReference type="InterPro" id="IPR007318">
    <property type="entry name" value="Phopholipid_MeTrfase"/>
</dbReference>
<keyword evidence="4 5" id="KW-0472">Membrane</keyword>
<dbReference type="OrthoDB" id="9789029at2"/>
<evidence type="ECO:0000313" key="6">
    <source>
        <dbReference type="EMBL" id="SEH09038.1"/>
    </source>
</evidence>
<keyword evidence="6" id="KW-0808">Transferase</keyword>
<keyword evidence="2 5" id="KW-0812">Transmembrane</keyword>
<evidence type="ECO:0000256" key="2">
    <source>
        <dbReference type="ARBA" id="ARBA00022692"/>
    </source>
</evidence>
<feature type="transmembrane region" description="Helical" evidence="5">
    <location>
        <begin position="12"/>
        <end position="32"/>
    </location>
</feature>
<name>A0A1H6FG35_9GAMM</name>
<evidence type="ECO:0000256" key="1">
    <source>
        <dbReference type="ARBA" id="ARBA00004127"/>
    </source>
</evidence>
<dbReference type="Pfam" id="PF04191">
    <property type="entry name" value="PEMT"/>
    <property type="match status" value="1"/>
</dbReference>
<dbReference type="InterPro" id="IPR052527">
    <property type="entry name" value="Metal_cation-efflux_comp"/>
</dbReference>
<dbReference type="Gene3D" id="1.20.120.1630">
    <property type="match status" value="1"/>
</dbReference>
<feature type="transmembrane region" description="Helical" evidence="5">
    <location>
        <begin position="92"/>
        <end position="121"/>
    </location>
</feature>
<keyword evidence="6" id="KW-0489">Methyltransferase</keyword>
<reference evidence="6 7" key="1">
    <citation type="submission" date="2016-10" db="EMBL/GenBank/DDBJ databases">
        <authorList>
            <person name="de Groot N.N."/>
        </authorList>
    </citation>
    <scope>NUCLEOTIDE SEQUENCE [LARGE SCALE GENOMIC DNA]</scope>
    <source>
        <strain evidence="6">MBHS1</strain>
    </source>
</reference>
<dbReference type="AlphaFoldDB" id="A0A1H6FG35"/>
<dbReference type="RefSeq" id="WP_103922525.1">
    <property type="nucleotide sequence ID" value="NZ_FMSV02000557.1"/>
</dbReference>
<keyword evidence="3 5" id="KW-1133">Transmembrane helix</keyword>
<sequence length="152" mass="17871">MRSMMNPATLKSWALVMAQFSLLGLLLFYSQLESFNCACLFAIVLGGLLGLWAIVAIGLGNFNIHPQVKDDARLVHQNLPYRYIRHPMYSSFLLFCLGLVFMPYLSLKLFIWCLLLLVLIIKSQYEEQLLCEKFPDYRRYQQQSWRFIPFIY</sequence>
<evidence type="ECO:0000256" key="4">
    <source>
        <dbReference type="ARBA" id="ARBA00023136"/>
    </source>
</evidence>
<dbReference type="Proteomes" id="UP000236724">
    <property type="component" value="Unassembled WGS sequence"/>
</dbReference>
<evidence type="ECO:0000313" key="7">
    <source>
        <dbReference type="Proteomes" id="UP000236724"/>
    </source>
</evidence>
<dbReference type="GO" id="GO:0008168">
    <property type="term" value="F:methyltransferase activity"/>
    <property type="evidence" value="ECO:0007669"/>
    <property type="project" value="UniProtKB-KW"/>
</dbReference>
<dbReference type="EMBL" id="FMSV02000557">
    <property type="protein sequence ID" value="SEH09038.1"/>
    <property type="molecule type" value="Genomic_DNA"/>
</dbReference>
<organism evidence="6 7">
    <name type="scientific">Candidatus Venteria ishoeyi</name>
    <dbReference type="NCBI Taxonomy" id="1899563"/>
    <lineage>
        <taxon>Bacteria</taxon>
        <taxon>Pseudomonadati</taxon>
        <taxon>Pseudomonadota</taxon>
        <taxon>Gammaproteobacteria</taxon>
        <taxon>Thiotrichales</taxon>
        <taxon>Thiotrichaceae</taxon>
        <taxon>Venteria</taxon>
    </lineage>
</organism>
<gene>
    <name evidence="6" type="ORF">MBHS_04931</name>
</gene>
<dbReference type="PANTHER" id="PTHR43847:SF1">
    <property type="entry name" value="BLL3993 PROTEIN"/>
    <property type="match status" value="1"/>
</dbReference>
<dbReference type="GO" id="GO:0032259">
    <property type="term" value="P:methylation"/>
    <property type="evidence" value="ECO:0007669"/>
    <property type="project" value="UniProtKB-KW"/>
</dbReference>
<dbReference type="GO" id="GO:0012505">
    <property type="term" value="C:endomembrane system"/>
    <property type="evidence" value="ECO:0007669"/>
    <property type="project" value="UniProtKB-SubCell"/>
</dbReference>
<comment type="subcellular location">
    <subcellularLocation>
        <location evidence="1">Endomembrane system</location>
        <topology evidence="1">Multi-pass membrane protein</topology>
    </subcellularLocation>
</comment>